<proteinExistence type="inferred from homology"/>
<comment type="similarity">
    <text evidence="1">Belongs to the PPR family. P subfamily.</text>
</comment>
<evidence type="ECO:0008006" key="6">
    <source>
        <dbReference type="Google" id="ProtNLM"/>
    </source>
</evidence>
<dbReference type="AlphaFoldDB" id="A0AAV2DKF2"/>
<dbReference type="InterPro" id="IPR051240">
    <property type="entry name" value="Mito_RNA-Proc/Resp"/>
</dbReference>
<dbReference type="Pfam" id="PF13041">
    <property type="entry name" value="PPR_2"/>
    <property type="match status" value="1"/>
</dbReference>
<sequence>MTSFIASDKQNALHYHILHPDSGTRVSRPVYDLSIGAYVAAGRPQHAAHIFKKTKRLRLKPNVLTCNTLLNVLVKYPSHHTFSLSKDVLEDVISLGVKVNSNTFNIVIKGCCLGSKFEEALELVDKMTLHGCSPDNVTHNTIWTECARKGN</sequence>
<dbReference type="Proteomes" id="UP001497516">
    <property type="component" value="Chromosome 3"/>
</dbReference>
<keyword evidence="2" id="KW-0677">Repeat</keyword>
<dbReference type="EMBL" id="OZ034816">
    <property type="protein sequence ID" value="CAL1374343.1"/>
    <property type="molecule type" value="Genomic_DNA"/>
</dbReference>
<dbReference type="NCBIfam" id="TIGR00756">
    <property type="entry name" value="PPR"/>
    <property type="match status" value="1"/>
</dbReference>
<feature type="repeat" description="PPR" evidence="3">
    <location>
        <begin position="100"/>
        <end position="134"/>
    </location>
</feature>
<evidence type="ECO:0000313" key="4">
    <source>
        <dbReference type="EMBL" id="CAL1374343.1"/>
    </source>
</evidence>
<dbReference type="Pfam" id="PF13812">
    <property type="entry name" value="PPR_3"/>
    <property type="match status" value="1"/>
</dbReference>
<evidence type="ECO:0000256" key="2">
    <source>
        <dbReference type="ARBA" id="ARBA00022737"/>
    </source>
</evidence>
<evidence type="ECO:0000313" key="5">
    <source>
        <dbReference type="Proteomes" id="UP001497516"/>
    </source>
</evidence>
<dbReference type="Gene3D" id="1.25.40.10">
    <property type="entry name" value="Tetratricopeptide repeat domain"/>
    <property type="match status" value="2"/>
</dbReference>
<evidence type="ECO:0000256" key="1">
    <source>
        <dbReference type="ARBA" id="ARBA00007626"/>
    </source>
</evidence>
<protein>
    <recommendedName>
        <fullName evidence="6">Pentatricopeptide repeat-containing protein</fullName>
    </recommendedName>
</protein>
<dbReference type="InterPro" id="IPR011990">
    <property type="entry name" value="TPR-like_helical_dom_sf"/>
</dbReference>
<dbReference type="InterPro" id="IPR002885">
    <property type="entry name" value="PPR_rpt"/>
</dbReference>
<dbReference type="GO" id="GO:0003729">
    <property type="term" value="F:mRNA binding"/>
    <property type="evidence" value="ECO:0007669"/>
    <property type="project" value="TreeGrafter"/>
</dbReference>
<dbReference type="PROSITE" id="PS51375">
    <property type="entry name" value="PPR"/>
    <property type="match status" value="1"/>
</dbReference>
<name>A0AAV2DKF2_9ROSI</name>
<reference evidence="4 5" key="1">
    <citation type="submission" date="2024-04" db="EMBL/GenBank/DDBJ databases">
        <authorList>
            <person name="Fracassetti M."/>
        </authorList>
    </citation>
    <scope>NUCLEOTIDE SEQUENCE [LARGE SCALE GENOMIC DNA]</scope>
</reference>
<dbReference type="PANTHER" id="PTHR47933">
    <property type="entry name" value="PENTATRICOPEPTIDE REPEAT-CONTAINING PROTEIN 1, MITOCHONDRIAL"/>
    <property type="match status" value="1"/>
</dbReference>
<organism evidence="4 5">
    <name type="scientific">Linum trigynum</name>
    <dbReference type="NCBI Taxonomy" id="586398"/>
    <lineage>
        <taxon>Eukaryota</taxon>
        <taxon>Viridiplantae</taxon>
        <taxon>Streptophyta</taxon>
        <taxon>Embryophyta</taxon>
        <taxon>Tracheophyta</taxon>
        <taxon>Spermatophyta</taxon>
        <taxon>Magnoliopsida</taxon>
        <taxon>eudicotyledons</taxon>
        <taxon>Gunneridae</taxon>
        <taxon>Pentapetalae</taxon>
        <taxon>rosids</taxon>
        <taxon>fabids</taxon>
        <taxon>Malpighiales</taxon>
        <taxon>Linaceae</taxon>
        <taxon>Linum</taxon>
    </lineage>
</organism>
<gene>
    <name evidence="4" type="ORF">LTRI10_LOCUS16215</name>
</gene>
<keyword evidence="5" id="KW-1185">Reference proteome</keyword>
<accession>A0AAV2DKF2</accession>
<evidence type="ECO:0000256" key="3">
    <source>
        <dbReference type="PROSITE-ProRule" id="PRU00708"/>
    </source>
</evidence>
<dbReference type="PANTHER" id="PTHR47933:SF11">
    <property type="entry name" value="PENTATRICOPEPTIDE REPEAT-CONTAINING PROTEIN 2"/>
    <property type="match status" value="1"/>
</dbReference>